<sequence length="94" mass="10758">MKSKRQLEREAVRRIAELQKQREWLLKHPMRVEPELRRAAICWTEIEVADIDRQIKNAIRPGIASQLRTRLKALVDAIIAQAGLPAKKGDAHGT</sequence>
<evidence type="ECO:0000313" key="2">
    <source>
        <dbReference type="Proteomes" id="UP000502136"/>
    </source>
</evidence>
<reference evidence="1 2" key="1">
    <citation type="submission" date="2020-04" db="EMBL/GenBank/DDBJ databases">
        <title>Novel Paenibacillus strain UniB2 isolated from commercial digestive syrup.</title>
        <authorList>
            <person name="Thorat V."/>
            <person name="Kirdat K."/>
            <person name="Tiwarekar B."/>
            <person name="Yadav A."/>
        </authorList>
    </citation>
    <scope>NUCLEOTIDE SEQUENCE [LARGE SCALE GENOMIC DNA]</scope>
    <source>
        <strain evidence="1 2">UniB2</strain>
    </source>
</reference>
<protein>
    <submittedName>
        <fullName evidence="1">Uncharacterized protein</fullName>
    </submittedName>
</protein>
<dbReference type="Proteomes" id="UP000502136">
    <property type="component" value="Chromosome"/>
</dbReference>
<accession>A0A6H2GZT7</accession>
<dbReference type="EMBL" id="CP051428">
    <property type="protein sequence ID" value="QJC52930.1"/>
    <property type="molecule type" value="Genomic_DNA"/>
</dbReference>
<evidence type="ECO:0000313" key="1">
    <source>
        <dbReference type="EMBL" id="QJC52930.1"/>
    </source>
</evidence>
<dbReference type="RefSeq" id="WP_168908479.1">
    <property type="nucleotide sequence ID" value="NZ_CP051428.1"/>
</dbReference>
<proteinExistence type="predicted"/>
<gene>
    <name evidence="1" type="ORF">HGI30_16045</name>
</gene>
<organism evidence="1 2">
    <name type="scientific">Paenibacillus albicereus</name>
    <dbReference type="NCBI Taxonomy" id="2726185"/>
    <lineage>
        <taxon>Bacteria</taxon>
        <taxon>Bacillati</taxon>
        <taxon>Bacillota</taxon>
        <taxon>Bacilli</taxon>
        <taxon>Bacillales</taxon>
        <taxon>Paenibacillaceae</taxon>
        <taxon>Paenibacillus</taxon>
    </lineage>
</organism>
<name>A0A6H2GZT7_9BACL</name>
<dbReference type="KEGG" id="palr:HGI30_16045"/>
<dbReference type="AlphaFoldDB" id="A0A6H2GZT7"/>
<keyword evidence="2" id="KW-1185">Reference proteome</keyword>